<dbReference type="InterPro" id="IPR036788">
    <property type="entry name" value="T_IF-3_C_sf"/>
</dbReference>
<comment type="similarity">
    <text evidence="1 5 7">Belongs to the IF-3 family.</text>
</comment>
<dbReference type="InterPro" id="IPR019814">
    <property type="entry name" value="Translation_initiation_fac_3_N"/>
</dbReference>
<dbReference type="Pfam" id="PF05198">
    <property type="entry name" value="IF3_N"/>
    <property type="match status" value="1"/>
</dbReference>
<feature type="domain" description="Translation initiation factor 3 N-terminal" evidence="9">
    <location>
        <begin position="13"/>
        <end position="82"/>
    </location>
</feature>
<comment type="subcellular location">
    <subcellularLocation>
        <location evidence="5 7">Cytoplasm</location>
    </subcellularLocation>
</comment>
<organism evidence="10 11">
    <name type="scientific">Candidatus Fimimonas gallinarum</name>
    <dbReference type="NCBI Taxonomy" id="2840821"/>
    <lineage>
        <taxon>Bacteria</taxon>
        <taxon>Pseudomonadati</taxon>
        <taxon>Myxococcota</taxon>
        <taxon>Myxococcia</taxon>
        <taxon>Myxococcales</taxon>
        <taxon>Cystobacterineae</taxon>
        <taxon>Myxococcaceae</taxon>
        <taxon>Myxococcaceae incertae sedis</taxon>
        <taxon>Candidatus Fimimonas</taxon>
    </lineage>
</organism>
<dbReference type="Gene3D" id="3.10.20.80">
    <property type="entry name" value="Translation initiation factor 3 (IF-3), N-terminal domain"/>
    <property type="match status" value="1"/>
</dbReference>
<proteinExistence type="inferred from homology"/>
<dbReference type="Proteomes" id="UP000824200">
    <property type="component" value="Unassembled WGS sequence"/>
</dbReference>
<dbReference type="EMBL" id="DVHL01000038">
    <property type="protein sequence ID" value="HIR66163.1"/>
    <property type="molecule type" value="Genomic_DNA"/>
</dbReference>
<evidence type="ECO:0000256" key="5">
    <source>
        <dbReference type="HAMAP-Rule" id="MF_00080"/>
    </source>
</evidence>
<evidence type="ECO:0000313" key="10">
    <source>
        <dbReference type="EMBL" id="HIR66163.1"/>
    </source>
</evidence>
<accession>A0A9D1E452</accession>
<keyword evidence="3 5" id="KW-0396">Initiation factor</keyword>
<dbReference type="GO" id="GO:0016020">
    <property type="term" value="C:membrane"/>
    <property type="evidence" value="ECO:0007669"/>
    <property type="project" value="TreeGrafter"/>
</dbReference>
<gene>
    <name evidence="5" type="primary">infC</name>
    <name evidence="10" type="ORF">IAC95_04735</name>
</gene>
<dbReference type="NCBIfam" id="TIGR00168">
    <property type="entry name" value="infC"/>
    <property type="match status" value="1"/>
</dbReference>
<dbReference type="Gene3D" id="3.30.110.10">
    <property type="entry name" value="Translation initiation factor 3 (IF-3), C-terminal domain"/>
    <property type="match status" value="1"/>
</dbReference>
<evidence type="ECO:0000256" key="1">
    <source>
        <dbReference type="ARBA" id="ARBA00005439"/>
    </source>
</evidence>
<dbReference type="HAMAP" id="MF_00080">
    <property type="entry name" value="IF_3"/>
    <property type="match status" value="1"/>
</dbReference>
<sequence>MLQEDTTIKELQVNSQVRDREIRLIGSDGQQLGIMSAYEGQRIADDEGLDLVKISPNSVPPVCRIMDYSKYKYEQNKKEKEMRKNQKIIEIKEVWLSMTIDTGDLVTKANIARKFLKDGNKVKATIRMRGRQQAYANQGVEVMRKFAEILSDVSKIDKQPVTEGRNISMFLAPLN</sequence>
<evidence type="ECO:0000259" key="8">
    <source>
        <dbReference type="Pfam" id="PF00707"/>
    </source>
</evidence>
<dbReference type="SUPFAM" id="SSF54364">
    <property type="entry name" value="Translation initiation factor IF3, N-terminal domain"/>
    <property type="match status" value="1"/>
</dbReference>
<evidence type="ECO:0000256" key="4">
    <source>
        <dbReference type="ARBA" id="ARBA00022917"/>
    </source>
</evidence>
<evidence type="ECO:0000256" key="3">
    <source>
        <dbReference type="ARBA" id="ARBA00022540"/>
    </source>
</evidence>
<dbReference type="InterPro" id="IPR036787">
    <property type="entry name" value="T_IF-3_N_sf"/>
</dbReference>
<dbReference type="FunFam" id="3.10.20.80:FF:000001">
    <property type="entry name" value="Translation initiation factor IF-3"/>
    <property type="match status" value="1"/>
</dbReference>
<evidence type="ECO:0000259" key="9">
    <source>
        <dbReference type="Pfam" id="PF05198"/>
    </source>
</evidence>
<dbReference type="AlphaFoldDB" id="A0A9D1E452"/>
<dbReference type="InterPro" id="IPR001288">
    <property type="entry name" value="Translation_initiation_fac_3"/>
</dbReference>
<name>A0A9D1E452_9BACT</name>
<dbReference type="PROSITE" id="PS00938">
    <property type="entry name" value="IF3"/>
    <property type="match status" value="1"/>
</dbReference>
<comment type="subunit">
    <text evidence="5 7">Monomer.</text>
</comment>
<comment type="caution">
    <text evidence="10">The sequence shown here is derived from an EMBL/GenBank/DDBJ whole genome shotgun (WGS) entry which is preliminary data.</text>
</comment>
<comment type="function">
    <text evidence="5 7">IF-3 binds to the 30S ribosomal subunit and shifts the equilibrium between 70S ribosomes and their 50S and 30S subunits in favor of the free subunits, thus enhancing the availability of 30S subunits on which protein synthesis initiation begins.</text>
</comment>
<evidence type="ECO:0000256" key="2">
    <source>
        <dbReference type="ARBA" id="ARBA00022490"/>
    </source>
</evidence>
<dbReference type="Pfam" id="PF00707">
    <property type="entry name" value="IF3_C"/>
    <property type="match status" value="1"/>
</dbReference>
<keyword evidence="4 5" id="KW-0648">Protein biosynthesis</keyword>
<dbReference type="SUPFAM" id="SSF55200">
    <property type="entry name" value="Translation initiation factor IF3, C-terminal domain"/>
    <property type="match status" value="1"/>
</dbReference>
<dbReference type="PANTHER" id="PTHR10938">
    <property type="entry name" value="TRANSLATION INITIATION FACTOR IF-3"/>
    <property type="match status" value="1"/>
</dbReference>
<evidence type="ECO:0000313" key="11">
    <source>
        <dbReference type="Proteomes" id="UP000824200"/>
    </source>
</evidence>
<dbReference type="InterPro" id="IPR019813">
    <property type="entry name" value="Translation_initiation_fac3_CS"/>
</dbReference>
<dbReference type="InterPro" id="IPR019815">
    <property type="entry name" value="Translation_initiation_fac_3_C"/>
</dbReference>
<dbReference type="GO" id="GO:0005829">
    <property type="term" value="C:cytosol"/>
    <property type="evidence" value="ECO:0007669"/>
    <property type="project" value="TreeGrafter"/>
</dbReference>
<dbReference type="GO" id="GO:0003743">
    <property type="term" value="F:translation initiation factor activity"/>
    <property type="evidence" value="ECO:0007669"/>
    <property type="project" value="UniProtKB-UniRule"/>
</dbReference>
<evidence type="ECO:0000256" key="6">
    <source>
        <dbReference type="NCBIfam" id="TIGR00168"/>
    </source>
</evidence>
<evidence type="ECO:0000256" key="7">
    <source>
        <dbReference type="RuleBase" id="RU000646"/>
    </source>
</evidence>
<dbReference type="GO" id="GO:0032790">
    <property type="term" value="P:ribosome disassembly"/>
    <property type="evidence" value="ECO:0007669"/>
    <property type="project" value="TreeGrafter"/>
</dbReference>
<feature type="domain" description="Translation initiation factor 3 C-terminal" evidence="8">
    <location>
        <begin position="89"/>
        <end position="173"/>
    </location>
</feature>
<keyword evidence="2 5" id="KW-0963">Cytoplasm</keyword>
<reference evidence="10" key="1">
    <citation type="submission" date="2020-10" db="EMBL/GenBank/DDBJ databases">
        <authorList>
            <person name="Gilroy R."/>
        </authorList>
    </citation>
    <scope>NUCLEOTIDE SEQUENCE</scope>
    <source>
        <strain evidence="10">CHK121-14286</strain>
    </source>
</reference>
<reference evidence="10" key="2">
    <citation type="journal article" date="2021" name="PeerJ">
        <title>Extensive microbial diversity within the chicken gut microbiome revealed by metagenomics and culture.</title>
        <authorList>
            <person name="Gilroy R."/>
            <person name="Ravi A."/>
            <person name="Getino M."/>
            <person name="Pursley I."/>
            <person name="Horton D.L."/>
            <person name="Alikhan N.F."/>
            <person name="Baker D."/>
            <person name="Gharbi K."/>
            <person name="Hall N."/>
            <person name="Watson M."/>
            <person name="Adriaenssens E.M."/>
            <person name="Foster-Nyarko E."/>
            <person name="Jarju S."/>
            <person name="Secka A."/>
            <person name="Antonio M."/>
            <person name="Oren A."/>
            <person name="Chaudhuri R.R."/>
            <person name="La Ragione R."/>
            <person name="Hildebrand F."/>
            <person name="Pallen M.J."/>
        </authorList>
    </citation>
    <scope>NUCLEOTIDE SEQUENCE</scope>
    <source>
        <strain evidence="10">CHK121-14286</strain>
    </source>
</reference>
<dbReference type="FunFam" id="3.30.110.10:FF:000001">
    <property type="entry name" value="Translation initiation factor IF-3"/>
    <property type="match status" value="1"/>
</dbReference>
<dbReference type="PANTHER" id="PTHR10938:SF0">
    <property type="entry name" value="TRANSLATION INITIATION FACTOR IF-3, MITOCHONDRIAL"/>
    <property type="match status" value="1"/>
</dbReference>
<dbReference type="GO" id="GO:0043022">
    <property type="term" value="F:ribosome binding"/>
    <property type="evidence" value="ECO:0007669"/>
    <property type="project" value="UniProtKB-ARBA"/>
</dbReference>
<protein>
    <recommendedName>
        <fullName evidence="5 6">Translation initiation factor IF-3</fullName>
    </recommendedName>
</protein>